<keyword evidence="2" id="KW-0812">Transmembrane</keyword>
<dbReference type="PANTHER" id="PTHR40765:SF2">
    <property type="entry name" value="ESX-2 SECRETION SYSTEM ATPASE ECCB2"/>
    <property type="match status" value="1"/>
</dbReference>
<dbReference type="Pfam" id="PF05108">
    <property type="entry name" value="T7SS_ESX1_EccB"/>
    <property type="match status" value="1"/>
</dbReference>
<gene>
    <name evidence="3" type="primary">eccB</name>
    <name evidence="3" type="ORF">F1721_26215</name>
</gene>
<feature type="transmembrane region" description="Helical" evidence="2">
    <location>
        <begin position="27"/>
        <end position="47"/>
    </location>
</feature>
<dbReference type="Proteomes" id="UP000323946">
    <property type="component" value="Unassembled WGS sequence"/>
</dbReference>
<reference evidence="3 4" key="1">
    <citation type="submission" date="2019-09" db="EMBL/GenBank/DDBJ databases">
        <title>Draft genome sequence of the thermophilic Saccharopolyspora hirsuta VKM Ac-666T.</title>
        <authorList>
            <person name="Lobastova T.G."/>
            <person name="Fokina V."/>
            <person name="Bragin E.Y."/>
            <person name="Shtratnikova V.Y."/>
            <person name="Starodumova I.P."/>
            <person name="Tarlachkov S.V."/>
            <person name="Donova M.V."/>
        </authorList>
    </citation>
    <scope>NUCLEOTIDE SEQUENCE [LARGE SCALE GENOMIC DNA]</scope>
    <source>
        <strain evidence="3 4">VKM Ac-666</strain>
    </source>
</reference>
<dbReference type="PANTHER" id="PTHR40765">
    <property type="entry name" value="ESX-2 SECRETION SYSTEM ATPASE ECCB2"/>
    <property type="match status" value="1"/>
</dbReference>
<organism evidence="3 4">
    <name type="scientific">Saccharopolyspora hirsuta</name>
    <dbReference type="NCBI Taxonomy" id="1837"/>
    <lineage>
        <taxon>Bacteria</taxon>
        <taxon>Bacillati</taxon>
        <taxon>Actinomycetota</taxon>
        <taxon>Actinomycetes</taxon>
        <taxon>Pseudonocardiales</taxon>
        <taxon>Pseudonocardiaceae</taxon>
        <taxon>Saccharopolyspora</taxon>
    </lineage>
</organism>
<evidence type="ECO:0000313" key="3">
    <source>
        <dbReference type="EMBL" id="KAA5829164.1"/>
    </source>
</evidence>
<keyword evidence="2" id="KW-0472">Membrane</keyword>
<dbReference type="OrthoDB" id="3847604at2"/>
<evidence type="ECO:0000313" key="4">
    <source>
        <dbReference type="Proteomes" id="UP000323946"/>
    </source>
</evidence>
<sequence length="462" mass="46785">MGRLSAGMLRADPDISDTPQRRTSRGVVIGVIISILIGLGTFLFGLIKPGGATAWQVPGAVVVEKESGARWLYLNGELHPVLNQASARLVAGADMTVHTVSANSLVGTPRGATIGIPGAPDGLPSPGALSSDPWLSCAAPVGGGRDFTALIGEADGTGLTEDEGALVAGPDGAVFLVWFGHKLRMDVQSAGPAALGYSTADPIKVPAGFLNALPTGPDLVAPEVPGRGTPGPQLAGAPSVVGQLFRDAAGKPYLLAESGLVPLTDTLYKLISGDPRTQATAYGGQPVEPRRIGAGDLTAHSAPPEAKDQLTRGGAFPETPPQLVADDDEQALCVSTTPEPVTTTVSMVDRSIVDAARPVLPQPGVALSCSRPDRVGVEPGTGALVAVKPSGDTPSPTLYLVADNGVKYPVPSAEVAAALGYATPPVQLPALLVDQLATGPALDPAAAGRPVTELPPVTPPQC</sequence>
<protein>
    <submittedName>
        <fullName evidence="3">Type VII secretion protein EccB</fullName>
    </submittedName>
</protein>
<evidence type="ECO:0000256" key="1">
    <source>
        <dbReference type="SAM" id="MobiDB-lite"/>
    </source>
</evidence>
<dbReference type="Gene3D" id="3.30.2390.20">
    <property type="entry name" value="Type VII secretion system EccB, repeat 1 domain"/>
    <property type="match status" value="1"/>
</dbReference>
<keyword evidence="4" id="KW-1185">Reference proteome</keyword>
<dbReference type="InterPro" id="IPR044857">
    <property type="entry name" value="T7SS_EccB_R1"/>
</dbReference>
<dbReference type="GO" id="GO:0005576">
    <property type="term" value="C:extracellular region"/>
    <property type="evidence" value="ECO:0007669"/>
    <property type="project" value="TreeGrafter"/>
</dbReference>
<dbReference type="InterPro" id="IPR007795">
    <property type="entry name" value="T7SS_EccB"/>
</dbReference>
<dbReference type="EMBL" id="VWPH01000013">
    <property type="protein sequence ID" value="KAA5829164.1"/>
    <property type="molecule type" value="Genomic_DNA"/>
</dbReference>
<feature type="region of interest" description="Disordered" evidence="1">
    <location>
        <begin position="1"/>
        <end position="21"/>
    </location>
</feature>
<dbReference type="AlphaFoldDB" id="A0A5M7BPF7"/>
<proteinExistence type="predicted"/>
<dbReference type="NCBIfam" id="TIGR03919">
    <property type="entry name" value="T7SS_EccB"/>
    <property type="match status" value="1"/>
</dbReference>
<evidence type="ECO:0000256" key="2">
    <source>
        <dbReference type="SAM" id="Phobius"/>
    </source>
</evidence>
<accession>A0A5M7BPF7</accession>
<keyword evidence="2" id="KW-1133">Transmembrane helix</keyword>
<dbReference type="SMR" id="A0A5M7BPF7"/>
<comment type="caution">
    <text evidence="3">The sequence shown here is derived from an EMBL/GenBank/DDBJ whole genome shotgun (WGS) entry which is preliminary data.</text>
</comment>
<name>A0A5M7BPF7_SACHI</name>